<dbReference type="EMBL" id="JAJTTC010000008">
    <property type="protein sequence ID" value="MCF0064582.1"/>
    <property type="molecule type" value="Genomic_DNA"/>
</dbReference>
<sequence length="422" mass="46803">MKSSDDELNDAIKNALQGSFRNFERKPKASLDEQIYRELGRRPSRKPLWAASGVAALIAVMFLWYVKADKDRVVVGVTKPVTENRAHKALPDLHKGERNGSENQDDIAAKVPVKVNDDHPILSRPRVTAARKEGDQPENQPLLNPLRSSISKRNATSETLLLTYPADDSPATGKIDDLADVAYFSELDLHNALRFPVLGLPMITLPMLEITPDSVSQDVVDKKRVSSWKPAMLVNVSATNTSQSVYLLPSAHSRILKVSFPNSIANIGYKIGFGMQAKGYQLLVNYSHLQYQTEYVYALDEFTAEPANANYNFRRLGMARTVRSAFDIVGIAAKKNFDFETKLLGALYAQLGMEYSRTVMGPDQQLVAASLSAGKRLFASPKATITIGPFFEYNILRILTTEENVKIRPNQVGISLGLKFAN</sequence>
<evidence type="ECO:0000313" key="4">
    <source>
        <dbReference type="Proteomes" id="UP001139000"/>
    </source>
</evidence>
<gene>
    <name evidence="3" type="ORF">LXM26_23935</name>
</gene>
<feature type="compositionally biased region" description="Polar residues" evidence="1">
    <location>
        <begin position="137"/>
        <end position="149"/>
    </location>
</feature>
<keyword evidence="4" id="KW-1185">Reference proteome</keyword>
<keyword evidence="2" id="KW-0812">Transmembrane</keyword>
<keyword evidence="2" id="KW-0472">Membrane</keyword>
<name>A0A9X1PNF2_9BACT</name>
<feature type="transmembrane region" description="Helical" evidence="2">
    <location>
        <begin position="47"/>
        <end position="66"/>
    </location>
</feature>
<dbReference type="Proteomes" id="UP001139000">
    <property type="component" value="Unassembled WGS sequence"/>
</dbReference>
<feature type="region of interest" description="Disordered" evidence="1">
    <location>
        <begin position="127"/>
        <end position="149"/>
    </location>
</feature>
<reference evidence="3" key="1">
    <citation type="submission" date="2021-12" db="EMBL/GenBank/DDBJ databases">
        <title>Novel species in genus Dyadobacter.</title>
        <authorList>
            <person name="Ma C."/>
        </authorList>
    </citation>
    <scope>NUCLEOTIDE SEQUENCE</scope>
    <source>
        <strain evidence="3">LJ419</strain>
    </source>
</reference>
<protein>
    <submittedName>
        <fullName evidence="3">Uncharacterized protein</fullName>
    </submittedName>
</protein>
<comment type="caution">
    <text evidence="3">The sequence shown here is derived from an EMBL/GenBank/DDBJ whole genome shotgun (WGS) entry which is preliminary data.</text>
</comment>
<proteinExistence type="predicted"/>
<keyword evidence="2" id="KW-1133">Transmembrane helix</keyword>
<accession>A0A9X1PNF2</accession>
<organism evidence="3 4">
    <name type="scientific">Dyadobacter chenwenxiniae</name>
    <dbReference type="NCBI Taxonomy" id="2906456"/>
    <lineage>
        <taxon>Bacteria</taxon>
        <taxon>Pseudomonadati</taxon>
        <taxon>Bacteroidota</taxon>
        <taxon>Cytophagia</taxon>
        <taxon>Cytophagales</taxon>
        <taxon>Spirosomataceae</taxon>
        <taxon>Dyadobacter</taxon>
    </lineage>
</organism>
<evidence type="ECO:0000256" key="2">
    <source>
        <dbReference type="SAM" id="Phobius"/>
    </source>
</evidence>
<dbReference type="AlphaFoldDB" id="A0A9X1PNF2"/>
<dbReference type="RefSeq" id="WP_234657521.1">
    <property type="nucleotide sequence ID" value="NZ_CP094997.1"/>
</dbReference>
<evidence type="ECO:0000313" key="3">
    <source>
        <dbReference type="EMBL" id="MCF0064582.1"/>
    </source>
</evidence>
<evidence type="ECO:0000256" key="1">
    <source>
        <dbReference type="SAM" id="MobiDB-lite"/>
    </source>
</evidence>